<reference evidence="2" key="1">
    <citation type="submission" date="2018-12" db="EMBL/GenBank/DDBJ databases">
        <title>Tengunoibacter tsumagoiensis gen. nov., sp. nov., Dictyobacter kobayashii sp. nov., D. alpinus sp. nov., and D. joshuensis sp. nov. and description of Dictyobacteraceae fam. nov. within the order Ktedonobacterales isolated from Tengu-no-mugimeshi.</title>
        <authorList>
            <person name="Wang C.M."/>
            <person name="Zheng Y."/>
            <person name="Sakai Y."/>
            <person name="Toyoda A."/>
            <person name="Minakuchi Y."/>
            <person name="Abe K."/>
            <person name="Yokota A."/>
            <person name="Yabe S."/>
        </authorList>
    </citation>
    <scope>NUCLEOTIDE SEQUENCE [LARGE SCALE GENOMIC DNA]</scope>
    <source>
        <strain evidence="2">Uno11</strain>
    </source>
</reference>
<proteinExistence type="predicted"/>
<accession>A0A402AVR3</accession>
<comment type="caution">
    <text evidence="1">The sequence shown here is derived from an EMBL/GenBank/DDBJ whole genome shotgun (WGS) entry which is preliminary data.</text>
</comment>
<name>A0A402AVR3_9CHLR</name>
<sequence length="46" mass="5168">MSTTVPTTTHGTKTDSQSLCYDDLNRLVWSGNTGTPDWRQSLWPDP</sequence>
<keyword evidence="2" id="KW-1185">Reference proteome</keyword>
<gene>
    <name evidence="1" type="ORF">KDK_69690</name>
</gene>
<evidence type="ECO:0000313" key="1">
    <source>
        <dbReference type="EMBL" id="GCE23169.1"/>
    </source>
</evidence>
<evidence type="ECO:0000313" key="2">
    <source>
        <dbReference type="Proteomes" id="UP000287188"/>
    </source>
</evidence>
<dbReference type="AlphaFoldDB" id="A0A402AVR3"/>
<dbReference type="Proteomes" id="UP000287188">
    <property type="component" value="Unassembled WGS sequence"/>
</dbReference>
<dbReference type="EMBL" id="BIFS01000002">
    <property type="protein sequence ID" value="GCE23169.1"/>
    <property type="molecule type" value="Genomic_DNA"/>
</dbReference>
<protein>
    <submittedName>
        <fullName evidence="1">Uncharacterized protein</fullName>
    </submittedName>
</protein>
<organism evidence="1 2">
    <name type="scientific">Dictyobacter kobayashii</name>
    <dbReference type="NCBI Taxonomy" id="2014872"/>
    <lineage>
        <taxon>Bacteria</taxon>
        <taxon>Bacillati</taxon>
        <taxon>Chloroflexota</taxon>
        <taxon>Ktedonobacteria</taxon>
        <taxon>Ktedonobacterales</taxon>
        <taxon>Dictyobacteraceae</taxon>
        <taxon>Dictyobacter</taxon>
    </lineage>
</organism>